<dbReference type="OMA" id="HKSRGIY"/>
<dbReference type="PANTHER" id="PTHR33181:SF7">
    <property type="entry name" value="OS07G0572400 PROTEIN"/>
    <property type="match status" value="1"/>
</dbReference>
<dbReference type="FunCoup" id="A0A804K8L4">
    <property type="interactions" value="2"/>
</dbReference>
<sequence>MGWLQSLFSPLKKLWFRLHSARKKNRGIYILYEDVKSCQCEDVHILWSILVESQPSPLRLKQ</sequence>
<organism evidence="2 3">
    <name type="scientific">Musa acuminata subsp. malaccensis</name>
    <name type="common">Wild banana</name>
    <name type="synonym">Musa malaccensis</name>
    <dbReference type="NCBI Taxonomy" id="214687"/>
    <lineage>
        <taxon>Eukaryota</taxon>
        <taxon>Viridiplantae</taxon>
        <taxon>Streptophyta</taxon>
        <taxon>Embryophyta</taxon>
        <taxon>Tracheophyta</taxon>
        <taxon>Spermatophyta</taxon>
        <taxon>Magnoliopsida</taxon>
        <taxon>Liliopsida</taxon>
        <taxon>Zingiberales</taxon>
        <taxon>Musaceae</taxon>
        <taxon>Musa</taxon>
    </lineage>
</organism>
<protein>
    <submittedName>
        <fullName evidence="1">(wild Malaysian banana) hypothetical protein</fullName>
    </submittedName>
</protein>
<dbReference type="EnsemblPlants" id="Ma08_t19940.1">
    <property type="protein sequence ID" value="Ma08_p19940.1"/>
    <property type="gene ID" value="Ma08_g19940"/>
</dbReference>
<dbReference type="AlphaFoldDB" id="A0A804K8L4"/>
<reference evidence="2" key="2">
    <citation type="submission" date="2021-05" db="UniProtKB">
        <authorList>
            <consortium name="EnsemblPlants"/>
        </authorList>
    </citation>
    <scope>IDENTIFICATION</scope>
    <source>
        <strain evidence="2">subsp. malaccensis</strain>
    </source>
</reference>
<proteinExistence type="predicted"/>
<dbReference type="Proteomes" id="UP000012960">
    <property type="component" value="Unplaced"/>
</dbReference>
<keyword evidence="3" id="KW-1185">Reference proteome</keyword>
<evidence type="ECO:0000313" key="2">
    <source>
        <dbReference type="EnsemblPlants" id="Ma08_p19940.1"/>
    </source>
</evidence>
<accession>A0A804K8L4</accession>
<name>A0A804K8L4_MUSAM</name>
<gene>
    <name evidence="1" type="ORF">GSMUA_80770.1</name>
</gene>
<dbReference type="PANTHER" id="PTHR33181">
    <property type="entry name" value="OS01G0778500 PROTEIN"/>
    <property type="match status" value="1"/>
</dbReference>
<evidence type="ECO:0000313" key="1">
    <source>
        <dbReference type="EMBL" id="CAG1832157.1"/>
    </source>
</evidence>
<dbReference type="Gramene" id="Ma08_t19940.1">
    <property type="protein sequence ID" value="Ma08_p19940.1"/>
    <property type="gene ID" value="Ma08_g19940"/>
</dbReference>
<dbReference type="InParanoid" id="A0A804K8L4"/>
<reference evidence="1" key="1">
    <citation type="submission" date="2021-03" db="EMBL/GenBank/DDBJ databases">
        <authorList>
            <consortium name="Genoscope - CEA"/>
            <person name="William W."/>
        </authorList>
    </citation>
    <scope>NUCLEOTIDE SEQUENCE</scope>
    <source>
        <strain evidence="1">Doubled-haploid Pahang</strain>
    </source>
</reference>
<dbReference type="EMBL" id="HG996472">
    <property type="protein sequence ID" value="CAG1832157.1"/>
    <property type="molecule type" value="Genomic_DNA"/>
</dbReference>
<evidence type="ECO:0000313" key="3">
    <source>
        <dbReference type="Proteomes" id="UP000012960"/>
    </source>
</evidence>